<dbReference type="InterPro" id="IPR052021">
    <property type="entry name" value="Type-I_RS_S_subunit"/>
</dbReference>
<dbReference type="PANTHER" id="PTHR30408">
    <property type="entry name" value="TYPE-1 RESTRICTION ENZYME ECOKI SPECIFICITY PROTEIN"/>
    <property type="match status" value="1"/>
</dbReference>
<dbReference type="GO" id="GO:0003677">
    <property type="term" value="F:DNA binding"/>
    <property type="evidence" value="ECO:0007669"/>
    <property type="project" value="UniProtKB-KW"/>
</dbReference>
<dbReference type="AlphaFoldDB" id="A0A317E3I3"/>
<dbReference type="GO" id="GO:0004519">
    <property type="term" value="F:endonuclease activity"/>
    <property type="evidence" value="ECO:0007669"/>
    <property type="project" value="UniProtKB-KW"/>
</dbReference>
<gene>
    <name evidence="3" type="ORF">DKG75_16080</name>
</gene>
<dbReference type="Gene3D" id="3.90.220.20">
    <property type="entry name" value="DNA methylase specificity domains"/>
    <property type="match status" value="2"/>
</dbReference>
<comment type="caution">
    <text evidence="3">The sequence shown here is derived from an EMBL/GenBank/DDBJ whole genome shotgun (WGS) entry which is preliminary data.</text>
</comment>
<accession>A0A317E3I3</accession>
<dbReference type="Proteomes" id="UP000246077">
    <property type="component" value="Unassembled WGS sequence"/>
</dbReference>
<proteinExistence type="predicted"/>
<keyword evidence="1" id="KW-0680">Restriction system</keyword>
<dbReference type="EMBL" id="QGLF01000004">
    <property type="protein sequence ID" value="PWR19963.1"/>
    <property type="molecule type" value="Genomic_DNA"/>
</dbReference>
<evidence type="ECO:0000256" key="2">
    <source>
        <dbReference type="ARBA" id="ARBA00023125"/>
    </source>
</evidence>
<evidence type="ECO:0000313" key="4">
    <source>
        <dbReference type="Proteomes" id="UP000246077"/>
    </source>
</evidence>
<keyword evidence="4" id="KW-1185">Reference proteome</keyword>
<dbReference type="OrthoDB" id="164285at2"/>
<sequence>MPSFPLIPLGELLTYAPDPHGVEPDGEYPIAGIYGFGRGMIQRAAVAGREIAATQLFRIRAGQFVYSRLKSFEGAYAIVSPEVDGYFVSNEFPTFDLHCEQLEPGFLGWYFKQDRVWRQLASDGKGIGARRERLHPRRLLDHAIPLPPIEQQRRIIAKLDGVALQLKTMRRAADAARAELNAAMEAAFRRVIGGVSRIAIGDVAPILRRPVELESNGVYAELGVRSFGKGLFKKPDLIGGELTWQKLFRIHCGDIVFSNIKAWEGAFAVAKPEHHGKVGSHRYLTCVVDTKRATPNYLWYFLQSEQGLAQVQAASPGSADRNRTLNQKKLAAIRVPLPSLDAQLWFDGLQQKAGAVQSGQVEVAAELDHLIPALMQQAFR</sequence>
<dbReference type="GO" id="GO:0009307">
    <property type="term" value="P:DNA restriction-modification system"/>
    <property type="evidence" value="ECO:0007669"/>
    <property type="project" value="UniProtKB-KW"/>
</dbReference>
<dbReference type="InterPro" id="IPR044946">
    <property type="entry name" value="Restrct_endonuc_typeI_TRD_sf"/>
</dbReference>
<dbReference type="SUPFAM" id="SSF116734">
    <property type="entry name" value="DNA methylase specificity domain"/>
    <property type="match status" value="2"/>
</dbReference>
<dbReference type="RefSeq" id="WP_109922181.1">
    <property type="nucleotide sequence ID" value="NZ_QGLF01000004.1"/>
</dbReference>
<dbReference type="PANTHER" id="PTHR30408:SF12">
    <property type="entry name" value="TYPE I RESTRICTION ENZYME MJAVIII SPECIFICITY SUBUNIT"/>
    <property type="match status" value="1"/>
</dbReference>
<evidence type="ECO:0000313" key="3">
    <source>
        <dbReference type="EMBL" id="PWR19963.1"/>
    </source>
</evidence>
<keyword evidence="3" id="KW-0378">Hydrolase</keyword>
<reference evidence="4" key="1">
    <citation type="submission" date="2018-05" db="EMBL/GenBank/DDBJ databases">
        <title>Zavarzinia sp. HR-AS.</title>
        <authorList>
            <person name="Lee Y."/>
            <person name="Jeon C.O."/>
        </authorList>
    </citation>
    <scope>NUCLEOTIDE SEQUENCE [LARGE SCALE GENOMIC DNA]</scope>
    <source>
        <strain evidence="4">DSM 1231</strain>
    </source>
</reference>
<name>A0A317E3I3_9PROT</name>
<keyword evidence="2" id="KW-0238">DNA-binding</keyword>
<organism evidence="3 4">
    <name type="scientific">Zavarzinia compransoris</name>
    <dbReference type="NCBI Taxonomy" id="1264899"/>
    <lineage>
        <taxon>Bacteria</taxon>
        <taxon>Pseudomonadati</taxon>
        <taxon>Pseudomonadota</taxon>
        <taxon>Alphaproteobacteria</taxon>
        <taxon>Rhodospirillales</taxon>
        <taxon>Zavarziniaceae</taxon>
        <taxon>Zavarzinia</taxon>
    </lineage>
</organism>
<keyword evidence="3" id="KW-0255">Endonuclease</keyword>
<evidence type="ECO:0000256" key="1">
    <source>
        <dbReference type="ARBA" id="ARBA00022747"/>
    </source>
</evidence>
<protein>
    <submittedName>
        <fullName evidence="3">Restriction endonuclease subunit S</fullName>
    </submittedName>
</protein>
<keyword evidence="3" id="KW-0540">Nuclease</keyword>